<reference evidence="1 2" key="1">
    <citation type="submission" date="2020-04" db="EMBL/GenBank/DDBJ databases">
        <authorList>
            <person name="De Canck E."/>
        </authorList>
    </citation>
    <scope>NUCLEOTIDE SEQUENCE [LARGE SCALE GENOMIC DNA]</scope>
    <source>
        <strain evidence="1 2">LMG 29542</strain>
    </source>
</reference>
<dbReference type="Proteomes" id="UP000494363">
    <property type="component" value="Unassembled WGS sequence"/>
</dbReference>
<organism evidence="1 2">
    <name type="scientific">Paraburkholderia humisilvae</name>
    <dbReference type="NCBI Taxonomy" id="627669"/>
    <lineage>
        <taxon>Bacteria</taxon>
        <taxon>Pseudomonadati</taxon>
        <taxon>Pseudomonadota</taxon>
        <taxon>Betaproteobacteria</taxon>
        <taxon>Burkholderiales</taxon>
        <taxon>Burkholderiaceae</taxon>
        <taxon>Paraburkholderia</taxon>
    </lineage>
</organism>
<keyword evidence="2" id="KW-1185">Reference proteome</keyword>
<dbReference type="AlphaFoldDB" id="A0A6J5DMJ2"/>
<protein>
    <submittedName>
        <fullName evidence="1">Uncharacterized protein</fullName>
    </submittedName>
</protein>
<dbReference type="EMBL" id="CADIKH010000009">
    <property type="protein sequence ID" value="CAB3754225.1"/>
    <property type="molecule type" value="Genomic_DNA"/>
</dbReference>
<name>A0A6J5DMJ2_9BURK</name>
<evidence type="ECO:0000313" key="2">
    <source>
        <dbReference type="Proteomes" id="UP000494363"/>
    </source>
</evidence>
<gene>
    <name evidence="1" type="ORF">LMG29542_02283</name>
</gene>
<proteinExistence type="predicted"/>
<sequence length="36" mass="4288">MAINCFAPVQMEPQEHEPRWVARFDAICTENQRGRR</sequence>
<accession>A0A6J5DMJ2</accession>
<evidence type="ECO:0000313" key="1">
    <source>
        <dbReference type="EMBL" id="CAB3754225.1"/>
    </source>
</evidence>